<dbReference type="EMBL" id="MHOM01000053">
    <property type="protein sequence ID" value="OGZ62682.1"/>
    <property type="molecule type" value="Genomic_DNA"/>
</dbReference>
<keyword evidence="1" id="KW-0472">Membrane</keyword>
<name>A0A1G2HJL4_9BACT</name>
<dbReference type="Pfam" id="PF14584">
    <property type="entry name" value="DUF4446"/>
    <property type="match status" value="1"/>
</dbReference>
<keyword evidence="1" id="KW-1133">Transmembrane helix</keyword>
<reference evidence="2 3" key="1">
    <citation type="journal article" date="2016" name="Nat. Commun.">
        <title>Thousands of microbial genomes shed light on interconnected biogeochemical processes in an aquifer system.</title>
        <authorList>
            <person name="Anantharaman K."/>
            <person name="Brown C.T."/>
            <person name="Hug L.A."/>
            <person name="Sharon I."/>
            <person name="Castelle C.J."/>
            <person name="Probst A.J."/>
            <person name="Thomas B.C."/>
            <person name="Singh A."/>
            <person name="Wilkins M.J."/>
            <person name="Karaoz U."/>
            <person name="Brodie E.L."/>
            <person name="Williams K.H."/>
            <person name="Hubbard S.S."/>
            <person name="Banfield J.F."/>
        </authorList>
    </citation>
    <scope>NUCLEOTIDE SEQUENCE [LARGE SCALE GENOMIC DNA]</scope>
</reference>
<dbReference type="Proteomes" id="UP000177190">
    <property type="component" value="Unassembled WGS sequence"/>
</dbReference>
<comment type="caution">
    <text evidence="2">The sequence shown here is derived from an EMBL/GenBank/DDBJ whole genome shotgun (WGS) entry which is preliminary data.</text>
</comment>
<dbReference type="STRING" id="1802200.A2812_00415"/>
<accession>A0A1G2HJL4</accession>
<sequence length="161" mass="18300">MALQLDNFLLLLGVATAFLVLFLINFFLVWYFYKTNKNIDRLLEKGKIKDFKNILLLHAEKEKELEAKIEDIFSDIEKLQNLSERAVQKTGVVRFNPFQDMGGNQSFVIALLDNKNNGFVISSLFIKEGNRVYAKAVKDGKSDYLLSNEEKEAIAIAMGTG</sequence>
<protein>
    <recommendedName>
        <fullName evidence="4">DUF4446 domain-containing protein</fullName>
    </recommendedName>
</protein>
<keyword evidence="1" id="KW-0812">Transmembrane</keyword>
<proteinExistence type="predicted"/>
<feature type="transmembrane region" description="Helical" evidence="1">
    <location>
        <begin position="12"/>
        <end position="33"/>
    </location>
</feature>
<evidence type="ECO:0000256" key="1">
    <source>
        <dbReference type="SAM" id="Phobius"/>
    </source>
</evidence>
<organism evidence="2 3">
    <name type="scientific">Candidatus Staskawiczbacteria bacterium RIFCSPHIGHO2_01_FULL_36_16</name>
    <dbReference type="NCBI Taxonomy" id="1802200"/>
    <lineage>
        <taxon>Bacteria</taxon>
        <taxon>Candidatus Staskawicziibacteriota</taxon>
    </lineage>
</organism>
<evidence type="ECO:0000313" key="3">
    <source>
        <dbReference type="Proteomes" id="UP000177190"/>
    </source>
</evidence>
<dbReference type="AlphaFoldDB" id="A0A1G2HJL4"/>
<dbReference type="InterPro" id="IPR027981">
    <property type="entry name" value="DUF4446"/>
</dbReference>
<gene>
    <name evidence="2" type="ORF">A2812_00415</name>
</gene>
<evidence type="ECO:0000313" key="2">
    <source>
        <dbReference type="EMBL" id="OGZ62682.1"/>
    </source>
</evidence>
<evidence type="ECO:0008006" key="4">
    <source>
        <dbReference type="Google" id="ProtNLM"/>
    </source>
</evidence>